<dbReference type="InterPro" id="IPR039532">
    <property type="entry name" value="TetR_C_Firmicutes"/>
</dbReference>
<evidence type="ECO:0000256" key="2">
    <source>
        <dbReference type="PROSITE-ProRule" id="PRU00335"/>
    </source>
</evidence>
<dbReference type="InterPro" id="IPR050624">
    <property type="entry name" value="HTH-type_Tx_Regulator"/>
</dbReference>
<dbReference type="SUPFAM" id="SSF46689">
    <property type="entry name" value="Homeodomain-like"/>
    <property type="match status" value="1"/>
</dbReference>
<name>A0A6G7WID6_9LACT</name>
<keyword evidence="5" id="KW-1185">Reference proteome</keyword>
<evidence type="ECO:0000313" key="4">
    <source>
        <dbReference type="EMBL" id="QIK51958.1"/>
    </source>
</evidence>
<evidence type="ECO:0000256" key="1">
    <source>
        <dbReference type="ARBA" id="ARBA00023125"/>
    </source>
</evidence>
<dbReference type="KEGG" id="jpo:G7058_07935"/>
<accession>A0A6G7WID6</accession>
<reference evidence="4 5" key="1">
    <citation type="journal article" date="2017" name="Int. J. Syst. Evol. Microbiol.">
        <title>Jeotgalibaca porci sp. nov. and Jeotgalibaca arthritidis sp. nov., isolated from pigs, and emended description of the genus Jeotgalibaca.</title>
        <authorList>
            <person name="Zamora L."/>
            <person name="Perez-Sancho M."/>
            <person name="Dominguez L."/>
            <person name="Fernandez-Garayzabal J.F."/>
            <person name="Vela A.I."/>
        </authorList>
    </citation>
    <scope>NUCLEOTIDE SEQUENCE [LARGE SCALE GENOMIC DNA]</scope>
    <source>
        <strain evidence="4 5">CCUG 69148</strain>
    </source>
</reference>
<dbReference type="EMBL" id="CP049889">
    <property type="protein sequence ID" value="QIK51958.1"/>
    <property type="molecule type" value="Genomic_DNA"/>
</dbReference>
<dbReference type="RefSeq" id="WP_166063020.1">
    <property type="nucleotide sequence ID" value="NZ_CP049889.1"/>
</dbReference>
<organism evidence="4 5">
    <name type="scientific">Jeotgalibaca porci</name>
    <dbReference type="NCBI Taxonomy" id="1868793"/>
    <lineage>
        <taxon>Bacteria</taxon>
        <taxon>Bacillati</taxon>
        <taxon>Bacillota</taxon>
        <taxon>Bacilli</taxon>
        <taxon>Lactobacillales</taxon>
        <taxon>Carnobacteriaceae</taxon>
        <taxon>Jeotgalibaca</taxon>
    </lineage>
</organism>
<evidence type="ECO:0000259" key="3">
    <source>
        <dbReference type="PROSITE" id="PS50977"/>
    </source>
</evidence>
<dbReference type="PANTHER" id="PTHR43479:SF7">
    <property type="entry name" value="TETR-FAMILY TRANSCRIPTIONAL REGULATOR"/>
    <property type="match status" value="1"/>
</dbReference>
<protein>
    <submittedName>
        <fullName evidence="4">TetR/AcrR family transcriptional regulator</fullName>
    </submittedName>
</protein>
<evidence type="ECO:0000313" key="5">
    <source>
        <dbReference type="Proteomes" id="UP000501830"/>
    </source>
</evidence>
<dbReference type="Proteomes" id="UP000501830">
    <property type="component" value="Chromosome"/>
</dbReference>
<dbReference type="InterPro" id="IPR001647">
    <property type="entry name" value="HTH_TetR"/>
</dbReference>
<dbReference type="AlphaFoldDB" id="A0A6G7WID6"/>
<gene>
    <name evidence="4" type="ORF">G7058_07935</name>
</gene>
<feature type="DNA-binding region" description="H-T-H motif" evidence="2">
    <location>
        <begin position="36"/>
        <end position="55"/>
    </location>
</feature>
<dbReference type="InterPro" id="IPR009057">
    <property type="entry name" value="Homeodomain-like_sf"/>
</dbReference>
<dbReference type="PANTHER" id="PTHR43479">
    <property type="entry name" value="ACREF/ENVCD OPERON REPRESSOR-RELATED"/>
    <property type="match status" value="1"/>
</dbReference>
<dbReference type="Pfam" id="PF14278">
    <property type="entry name" value="TetR_C_8"/>
    <property type="match status" value="1"/>
</dbReference>
<dbReference type="PROSITE" id="PS50977">
    <property type="entry name" value="HTH_TETR_2"/>
    <property type="match status" value="1"/>
</dbReference>
<dbReference type="GO" id="GO:0003677">
    <property type="term" value="F:DNA binding"/>
    <property type="evidence" value="ECO:0007669"/>
    <property type="project" value="UniProtKB-UniRule"/>
</dbReference>
<feature type="domain" description="HTH tetR-type" evidence="3">
    <location>
        <begin position="13"/>
        <end position="73"/>
    </location>
</feature>
<dbReference type="GeneID" id="94553209"/>
<keyword evidence="1 2" id="KW-0238">DNA-binding</keyword>
<proteinExistence type="predicted"/>
<dbReference type="Gene3D" id="1.10.357.10">
    <property type="entry name" value="Tetracycline Repressor, domain 2"/>
    <property type="match status" value="1"/>
</dbReference>
<sequence>MRINGKQTDRRIVRTKKEILNALTLLLEQKTIDEITVKEITDLAGINRGTFYLHYVDKYDLMEKSVNQLILEMREIGTEIISLTLTNKGPENVQSEIEDMLTALFEYIKEHQRFVKSLTGEKGNYSFHIKFNEFLKDTFIERVDANHFDIPPVYAVSAISYAMQGIVQTWLHEGLVESPAVMSQHTFKIVSVYLTGLKY</sequence>
<dbReference type="Pfam" id="PF00440">
    <property type="entry name" value="TetR_N"/>
    <property type="match status" value="1"/>
</dbReference>